<reference evidence="2" key="1">
    <citation type="submission" date="2023-06" db="EMBL/GenBank/DDBJ databases">
        <title>Genome-scale phylogeny and comparative genomics of the fungal order Sordariales.</title>
        <authorList>
            <consortium name="Lawrence Berkeley National Laboratory"/>
            <person name="Hensen N."/>
            <person name="Bonometti L."/>
            <person name="Westerberg I."/>
            <person name="Brannstrom I.O."/>
            <person name="Guillou S."/>
            <person name="Cros-Aarteil S."/>
            <person name="Calhoun S."/>
            <person name="Haridas S."/>
            <person name="Kuo A."/>
            <person name="Mondo S."/>
            <person name="Pangilinan J."/>
            <person name="Riley R."/>
            <person name="Labutti K."/>
            <person name="Andreopoulos B."/>
            <person name="Lipzen A."/>
            <person name="Chen C."/>
            <person name="Yanf M."/>
            <person name="Daum C."/>
            <person name="Ng V."/>
            <person name="Clum A."/>
            <person name="Steindorff A."/>
            <person name="Ohm R."/>
            <person name="Martin F."/>
            <person name="Silar P."/>
            <person name="Natvig D."/>
            <person name="Lalanne C."/>
            <person name="Gautier V."/>
            <person name="Ament-Velasquez S.L."/>
            <person name="Kruys A."/>
            <person name="Hutchinson M.I."/>
            <person name="Powell A.J."/>
            <person name="Barry K."/>
            <person name="Miller A.N."/>
            <person name="Grigoriev I.V."/>
            <person name="Debuchy R."/>
            <person name="Gladieux P."/>
            <person name="Thoren M.H."/>
            <person name="Johannesson H."/>
        </authorList>
    </citation>
    <scope>NUCLEOTIDE SEQUENCE</scope>
    <source>
        <strain evidence="2">CBS 540.89</strain>
    </source>
</reference>
<feature type="compositionally biased region" description="Low complexity" evidence="1">
    <location>
        <begin position="111"/>
        <end position="128"/>
    </location>
</feature>
<dbReference type="AlphaFoldDB" id="A0AA40ESI6"/>
<feature type="compositionally biased region" description="Polar residues" evidence="1">
    <location>
        <begin position="71"/>
        <end position="98"/>
    </location>
</feature>
<feature type="region of interest" description="Disordered" evidence="1">
    <location>
        <begin position="71"/>
        <end position="129"/>
    </location>
</feature>
<feature type="region of interest" description="Disordered" evidence="1">
    <location>
        <begin position="239"/>
        <end position="308"/>
    </location>
</feature>
<evidence type="ECO:0000313" key="2">
    <source>
        <dbReference type="EMBL" id="KAK0744711.1"/>
    </source>
</evidence>
<evidence type="ECO:0000313" key="3">
    <source>
        <dbReference type="Proteomes" id="UP001172159"/>
    </source>
</evidence>
<gene>
    <name evidence="2" type="ORF">B0T21DRAFT_281220</name>
</gene>
<accession>A0AA40ESI6</accession>
<organism evidence="2 3">
    <name type="scientific">Apiosordaria backusii</name>
    <dbReference type="NCBI Taxonomy" id="314023"/>
    <lineage>
        <taxon>Eukaryota</taxon>
        <taxon>Fungi</taxon>
        <taxon>Dikarya</taxon>
        <taxon>Ascomycota</taxon>
        <taxon>Pezizomycotina</taxon>
        <taxon>Sordariomycetes</taxon>
        <taxon>Sordariomycetidae</taxon>
        <taxon>Sordariales</taxon>
        <taxon>Lasiosphaeriaceae</taxon>
        <taxon>Apiosordaria</taxon>
    </lineage>
</organism>
<feature type="compositionally biased region" description="Low complexity" evidence="1">
    <location>
        <begin position="251"/>
        <end position="281"/>
    </location>
</feature>
<feature type="compositionally biased region" description="Polar residues" evidence="1">
    <location>
        <begin position="1"/>
        <end position="11"/>
    </location>
</feature>
<feature type="region of interest" description="Disordered" evidence="1">
    <location>
        <begin position="1"/>
        <end position="30"/>
    </location>
</feature>
<keyword evidence="3" id="KW-1185">Reference proteome</keyword>
<dbReference type="EMBL" id="JAUKTV010000002">
    <property type="protein sequence ID" value="KAK0744711.1"/>
    <property type="molecule type" value="Genomic_DNA"/>
</dbReference>
<evidence type="ECO:0000256" key="1">
    <source>
        <dbReference type="SAM" id="MobiDB-lite"/>
    </source>
</evidence>
<sequence>MLTVSSSQPTRQPARGVRRAHETDEVNLNSQCPNSFTTIKAAMAAGLGSSLFLFQGLSNISPRILTEASLPSPTFPSSPIYQEEQQQEPDSNMGNSESAVAKGSKSKFRLSRLSTTPATSSTAPAAASKRTKPEYKLRLICLTCTGKGLAENACMIANDINANGGSNLAFQDGSSYCEEYALKTWKLEIDCCGWSKTQKAGTDMIEKYMKSAEERRRPISVDEVLVKLEENGIAHRSNVKKKVYKPRGQEAQRQAYYPSQQQQQQQQQQQYQNQQHNQVQPHPQPRTRQGWGQQSWHQGAEYQYPGRR</sequence>
<comment type="caution">
    <text evidence="2">The sequence shown here is derived from an EMBL/GenBank/DDBJ whole genome shotgun (WGS) entry which is preliminary data.</text>
</comment>
<protein>
    <submittedName>
        <fullName evidence="2">Uncharacterized protein</fullName>
    </submittedName>
</protein>
<name>A0AA40ESI6_9PEZI</name>
<dbReference type="Proteomes" id="UP001172159">
    <property type="component" value="Unassembled WGS sequence"/>
</dbReference>
<proteinExistence type="predicted"/>